<evidence type="ECO:0000313" key="2">
    <source>
        <dbReference type="EMBL" id="RRB12496.1"/>
    </source>
</evidence>
<evidence type="ECO:0000313" key="3">
    <source>
        <dbReference type="Proteomes" id="UP000274271"/>
    </source>
</evidence>
<dbReference type="OrthoDB" id="9807664at2"/>
<dbReference type="GO" id="GO:0008725">
    <property type="term" value="F:DNA-3-methyladenine glycosylase activity"/>
    <property type="evidence" value="ECO:0007669"/>
    <property type="project" value="InterPro"/>
</dbReference>
<organism evidence="2 3">
    <name type="scientific">Larkinella knui</name>
    <dbReference type="NCBI Taxonomy" id="2025310"/>
    <lineage>
        <taxon>Bacteria</taxon>
        <taxon>Pseudomonadati</taxon>
        <taxon>Bacteroidota</taxon>
        <taxon>Cytophagia</taxon>
        <taxon>Cytophagales</taxon>
        <taxon>Spirosomataceae</taxon>
        <taxon>Larkinella</taxon>
    </lineage>
</organism>
<keyword evidence="3" id="KW-1185">Reference proteome</keyword>
<dbReference type="RefSeq" id="WP_124908449.1">
    <property type="nucleotide sequence ID" value="NZ_RQJP01000004.1"/>
</dbReference>
<feature type="binding site" evidence="1">
    <location>
        <position position="22"/>
    </location>
    <ligand>
        <name>Zn(2+)</name>
        <dbReference type="ChEBI" id="CHEBI:29105"/>
    </ligand>
</feature>
<dbReference type="Proteomes" id="UP000274271">
    <property type="component" value="Unassembled WGS sequence"/>
</dbReference>
<name>A0A3P1CHH6_9BACT</name>
<keyword evidence="1" id="KW-0862">Zinc</keyword>
<keyword evidence="1" id="KW-0479">Metal-binding</keyword>
<dbReference type="Gene3D" id="1.10.340.30">
    <property type="entry name" value="Hypothetical protein, domain 2"/>
    <property type="match status" value="1"/>
</dbReference>
<dbReference type="PANTHER" id="PTHR30037">
    <property type="entry name" value="DNA-3-METHYLADENINE GLYCOSYLASE 1"/>
    <property type="match status" value="1"/>
</dbReference>
<sequence length="183" mass="21292">MSYCTAIETMPADRKALHKAYHDHLYGFPIHDDDELFCRLVLEINQAGLSWETILRKEAGFRQAYDNFSIEKVAAYTDADRERLLADPGIIRNRLKVNAAIENARTIRELQKEYGSFEQWLERHHPKTKDEWVKLFKKTFRFTGGEIVNEFLMSIGYLPGAHDSGCLVYEKILEARPLWANGR</sequence>
<dbReference type="InterPro" id="IPR005019">
    <property type="entry name" value="Adenine_glyco"/>
</dbReference>
<dbReference type="EMBL" id="RQJP01000004">
    <property type="protein sequence ID" value="RRB12496.1"/>
    <property type="molecule type" value="Genomic_DNA"/>
</dbReference>
<evidence type="ECO:0000256" key="1">
    <source>
        <dbReference type="PIRSR" id="PIRSR605019-1"/>
    </source>
</evidence>
<protein>
    <submittedName>
        <fullName evidence="2">DNA-3-methyladenine glycosylase I</fullName>
    </submittedName>
</protein>
<proteinExistence type="predicted"/>
<dbReference type="GO" id="GO:0046872">
    <property type="term" value="F:metal ion binding"/>
    <property type="evidence" value="ECO:0007669"/>
    <property type="project" value="UniProtKB-KW"/>
</dbReference>
<comment type="caution">
    <text evidence="2">The sequence shown here is derived from an EMBL/GenBank/DDBJ whole genome shotgun (WGS) entry which is preliminary data.</text>
</comment>
<dbReference type="SUPFAM" id="SSF48150">
    <property type="entry name" value="DNA-glycosylase"/>
    <property type="match status" value="1"/>
</dbReference>
<accession>A0A3P1CHH6</accession>
<gene>
    <name evidence="2" type="ORF">EHT87_20060</name>
</gene>
<dbReference type="Pfam" id="PF03352">
    <property type="entry name" value="Adenine_glyco"/>
    <property type="match status" value="1"/>
</dbReference>
<dbReference type="GO" id="GO:0006284">
    <property type="term" value="P:base-excision repair"/>
    <property type="evidence" value="ECO:0007669"/>
    <property type="project" value="InterPro"/>
</dbReference>
<dbReference type="InterPro" id="IPR011257">
    <property type="entry name" value="DNA_glycosylase"/>
</dbReference>
<dbReference type="InterPro" id="IPR052891">
    <property type="entry name" value="DNA-3mA_glycosylase"/>
</dbReference>
<dbReference type="AlphaFoldDB" id="A0A3P1CHH6"/>
<dbReference type="PANTHER" id="PTHR30037:SF4">
    <property type="entry name" value="DNA-3-METHYLADENINE GLYCOSYLASE I"/>
    <property type="match status" value="1"/>
</dbReference>
<reference evidence="2 3" key="1">
    <citation type="submission" date="2018-11" db="EMBL/GenBank/DDBJ databases">
        <authorList>
            <person name="Zhou Z."/>
            <person name="Wang G."/>
        </authorList>
    </citation>
    <scope>NUCLEOTIDE SEQUENCE [LARGE SCALE GENOMIC DNA]</scope>
    <source>
        <strain evidence="2 3">KCTC42998</strain>
    </source>
</reference>